<evidence type="ECO:0000256" key="1">
    <source>
        <dbReference type="SAM" id="MobiDB-lite"/>
    </source>
</evidence>
<protein>
    <submittedName>
        <fullName evidence="2">Uncharacterized protein</fullName>
    </submittedName>
</protein>
<proteinExistence type="predicted"/>
<dbReference type="EMBL" id="CGIG01000001">
    <property type="protein sequence ID" value="CPR21551.1"/>
    <property type="molecule type" value="Genomic_DNA"/>
</dbReference>
<feature type="region of interest" description="Disordered" evidence="1">
    <location>
        <begin position="1"/>
        <end position="23"/>
    </location>
</feature>
<keyword evidence="3" id="KW-1185">Reference proteome</keyword>
<dbReference type="Proteomes" id="UP000044377">
    <property type="component" value="Unassembled WGS sequence"/>
</dbReference>
<name>A0A0G4K2M0_9GAMM</name>
<sequence>MSQAIASHGTGPSPIRDPSNGFISVTLPIKRGTELALKVG</sequence>
<dbReference type="RefSeq" id="WP_390214870.1">
    <property type="nucleotide sequence ID" value="NZ_JAVCYV010000066.1"/>
</dbReference>
<evidence type="ECO:0000313" key="3">
    <source>
        <dbReference type="Proteomes" id="UP000044377"/>
    </source>
</evidence>
<reference evidence="3" key="1">
    <citation type="submission" date="2015-01" db="EMBL/GenBank/DDBJ databases">
        <authorList>
            <person name="Paterson Steve"/>
        </authorList>
    </citation>
    <scope>NUCLEOTIDE SEQUENCE [LARGE SCALE GENOMIC DNA]</scope>
    <source>
        <strain evidence="3">OBR1</strain>
    </source>
</reference>
<dbReference type="STRING" id="1109412.BN1221_04950c"/>
<accession>A0A0G4K2M0</accession>
<organism evidence="2 3">
    <name type="scientific">Brenneria goodwinii</name>
    <dbReference type="NCBI Taxonomy" id="1109412"/>
    <lineage>
        <taxon>Bacteria</taxon>
        <taxon>Pseudomonadati</taxon>
        <taxon>Pseudomonadota</taxon>
        <taxon>Gammaproteobacteria</taxon>
        <taxon>Enterobacterales</taxon>
        <taxon>Pectobacteriaceae</taxon>
        <taxon>Brenneria</taxon>
    </lineage>
</organism>
<dbReference type="AlphaFoldDB" id="A0A0G4K2M0"/>
<evidence type="ECO:0000313" key="2">
    <source>
        <dbReference type="EMBL" id="CPR21551.1"/>
    </source>
</evidence>
<gene>
    <name evidence="2" type="ORF">BN1221_04950c</name>
</gene>